<sequence>MQLGFRPTLHPVEHSQKPVGHRPLFATGSGYPRAASPWVKALPELTGDIAGDNGGVFRLLTDVEMRQSSSYTALSRGRMRGIWPVGKYGYRLTDRLPAGIVSLAASDATWRGTRCLAMHFTLPTQVYSMSLFREFVDIEDLTEVTDRVSSAGDNRKVEGSPPVRVNTASVEGKGMASDPDQGFVDGDLMGLKRRVSDAGATNAGK</sequence>
<organism evidence="2">
    <name type="scientific">Trypanosoma brucei equiperdum</name>
    <dbReference type="NCBI Taxonomy" id="630700"/>
    <lineage>
        <taxon>Eukaryota</taxon>
        <taxon>Discoba</taxon>
        <taxon>Euglenozoa</taxon>
        <taxon>Kinetoplastea</taxon>
        <taxon>Metakinetoplastina</taxon>
        <taxon>Trypanosomatida</taxon>
        <taxon>Trypanosomatidae</taxon>
        <taxon>Trypanosoma</taxon>
    </lineage>
</organism>
<proteinExistence type="predicted"/>
<accession>A0A3L6KZK7</accession>
<feature type="region of interest" description="Disordered" evidence="1">
    <location>
        <begin position="149"/>
        <end position="187"/>
    </location>
</feature>
<dbReference type="EMBL" id="QSBY01000010">
    <property type="protein sequence ID" value="RHW69336.1"/>
    <property type="molecule type" value="Genomic_DNA"/>
</dbReference>
<dbReference type="AlphaFoldDB" id="A0A3L6KZK7"/>
<name>A0A3L6KZK7_9TRYP</name>
<evidence type="ECO:0000256" key="1">
    <source>
        <dbReference type="SAM" id="MobiDB-lite"/>
    </source>
</evidence>
<reference evidence="2" key="1">
    <citation type="submission" date="2018-09" db="EMBL/GenBank/DDBJ databases">
        <title>whole genome sequence of T. equiperdum IVM-t1 strain.</title>
        <authorList>
            <person name="Suganuma K."/>
        </authorList>
    </citation>
    <scope>NUCLEOTIDE SEQUENCE [LARGE SCALE GENOMIC DNA]</scope>
    <source>
        <strain evidence="2">IVM-t1</strain>
    </source>
</reference>
<feature type="region of interest" description="Disordered" evidence="1">
    <location>
        <begin position="1"/>
        <end position="20"/>
    </location>
</feature>
<gene>
    <name evidence="2" type="ORF">DPX39_100128900</name>
</gene>
<protein>
    <submittedName>
        <fullName evidence="2">Uncharacterized protein</fullName>
    </submittedName>
</protein>
<evidence type="ECO:0000313" key="2">
    <source>
        <dbReference type="EMBL" id="RHW69336.1"/>
    </source>
</evidence>
<comment type="caution">
    <text evidence="2">The sequence shown here is derived from an EMBL/GenBank/DDBJ whole genome shotgun (WGS) entry which is preliminary data.</text>
</comment>
<dbReference type="Proteomes" id="UP000266743">
    <property type="component" value="Chromosome 10"/>
</dbReference>